<dbReference type="AlphaFoldDB" id="A0A235CNY3"/>
<organism evidence="1 3">
    <name type="scientific">Oceanimonas baumannii</name>
    <dbReference type="NCBI Taxonomy" id="129578"/>
    <lineage>
        <taxon>Bacteria</taxon>
        <taxon>Pseudomonadati</taxon>
        <taxon>Pseudomonadota</taxon>
        <taxon>Gammaproteobacteria</taxon>
        <taxon>Aeromonadales</taxon>
        <taxon>Aeromonadaceae</taxon>
        <taxon>Oceanimonas</taxon>
    </lineage>
</organism>
<dbReference type="RefSeq" id="WP_094276730.1">
    <property type="nucleotide sequence ID" value="NZ_NQJF01000001.1"/>
</dbReference>
<evidence type="ECO:0000313" key="4">
    <source>
        <dbReference type="Proteomes" id="UP000295058"/>
    </source>
</evidence>
<proteinExistence type="predicted"/>
<reference evidence="2 4" key="2">
    <citation type="submission" date="2019-03" db="EMBL/GenBank/DDBJ databases">
        <title>Genomic Encyclopedia of Archaeal and Bacterial Type Strains, Phase II (KMG-II): from individual species to whole genera.</title>
        <authorList>
            <person name="Goeker M."/>
        </authorList>
    </citation>
    <scope>NUCLEOTIDE SEQUENCE [LARGE SCALE GENOMIC DNA]</scope>
    <source>
        <strain evidence="2 4">DSM 15594</strain>
    </source>
</reference>
<dbReference type="EMBL" id="SODO01000001">
    <property type="protein sequence ID" value="TDW62055.1"/>
    <property type="molecule type" value="Genomic_DNA"/>
</dbReference>
<evidence type="ECO:0000313" key="1">
    <source>
        <dbReference type="EMBL" id="OYD26288.1"/>
    </source>
</evidence>
<reference evidence="1 3" key="1">
    <citation type="submission" date="2017-08" db="EMBL/GenBank/DDBJ databases">
        <title>Draft Genome Sequence of the Marine Bacterium Oceanimonas baumannii ATCC 700832.</title>
        <authorList>
            <person name="Mcclelland W.D."/>
            <person name="Brennan M.A."/>
            <person name="Trachtenberg A.M."/>
            <person name="Maclea K.S."/>
        </authorList>
    </citation>
    <scope>NUCLEOTIDE SEQUENCE [LARGE SCALE GENOMIC DNA]</scope>
    <source>
        <strain evidence="1 3">ATCC 700832</strain>
    </source>
</reference>
<dbReference type="EMBL" id="NQJF01000001">
    <property type="protein sequence ID" value="OYD26288.1"/>
    <property type="molecule type" value="Genomic_DNA"/>
</dbReference>
<gene>
    <name evidence="1" type="ORF">B6S09_01525</name>
    <name evidence="2" type="ORF">LY04_00106</name>
</gene>
<evidence type="ECO:0000313" key="2">
    <source>
        <dbReference type="EMBL" id="TDW62055.1"/>
    </source>
</evidence>
<keyword evidence="4" id="KW-1185">Reference proteome</keyword>
<name>A0A235CNY3_9GAMM</name>
<accession>A0A235CNY3</accession>
<dbReference type="Proteomes" id="UP000243640">
    <property type="component" value="Unassembled WGS sequence"/>
</dbReference>
<protein>
    <submittedName>
        <fullName evidence="1">Uncharacterized protein</fullName>
    </submittedName>
</protein>
<dbReference type="Proteomes" id="UP000295058">
    <property type="component" value="Unassembled WGS sequence"/>
</dbReference>
<comment type="caution">
    <text evidence="1">The sequence shown here is derived from an EMBL/GenBank/DDBJ whole genome shotgun (WGS) entry which is preliminary data.</text>
</comment>
<evidence type="ECO:0000313" key="3">
    <source>
        <dbReference type="Proteomes" id="UP000243640"/>
    </source>
</evidence>
<sequence>MFDEGNYLRYQLALPAMSSKWFSTLVRVTYAANLGQQQHAFTLSGRGLDALSTKVKESLSVNTNLILETETA</sequence>